<dbReference type="AlphaFoldDB" id="A8RUZ9"/>
<reference evidence="2 3" key="1">
    <citation type="submission" date="2007-08" db="EMBL/GenBank/DDBJ databases">
        <authorList>
            <person name="Fulton L."/>
            <person name="Clifton S."/>
            <person name="Fulton B."/>
            <person name="Xu J."/>
            <person name="Minx P."/>
            <person name="Pepin K.H."/>
            <person name="Johnson M."/>
            <person name="Thiruvilangam P."/>
            <person name="Bhonagiri V."/>
            <person name="Nash W.E."/>
            <person name="Mardis E.R."/>
            <person name="Wilson R.K."/>
        </authorList>
    </citation>
    <scope>NUCLEOTIDE SEQUENCE [LARGE SCALE GENOMIC DNA]</scope>
    <source>
        <strain evidence="3">ATCC BAA-613 / DSM 15670 / CCUG 46953 / JCM 12243 / WAL 16351</strain>
    </source>
</reference>
<organism evidence="2 3">
    <name type="scientific">Enterocloster bolteae (strain ATCC BAA-613 / DSM 15670 / CCUG 46953 / JCM 12243 / WAL 16351)</name>
    <name type="common">Clostridium bolteae</name>
    <dbReference type="NCBI Taxonomy" id="411902"/>
    <lineage>
        <taxon>Bacteria</taxon>
        <taxon>Bacillati</taxon>
        <taxon>Bacillota</taxon>
        <taxon>Clostridia</taxon>
        <taxon>Lachnospirales</taxon>
        <taxon>Lachnospiraceae</taxon>
        <taxon>Enterocloster</taxon>
    </lineage>
</organism>
<evidence type="ECO:0000313" key="3">
    <source>
        <dbReference type="Proteomes" id="UP000005396"/>
    </source>
</evidence>
<feature type="compositionally biased region" description="Gly residues" evidence="1">
    <location>
        <begin position="1"/>
        <end position="10"/>
    </location>
</feature>
<evidence type="ECO:0000313" key="2">
    <source>
        <dbReference type="EMBL" id="EDP15999.1"/>
    </source>
</evidence>
<dbReference type="Proteomes" id="UP000005396">
    <property type="component" value="Unassembled WGS sequence"/>
</dbReference>
<proteinExistence type="predicted"/>
<comment type="caution">
    <text evidence="2">The sequence shown here is derived from an EMBL/GenBank/DDBJ whole genome shotgun (WGS) entry which is preliminary data.</text>
</comment>
<dbReference type="PaxDb" id="411902-CLOBOL_04170"/>
<gene>
    <name evidence="2" type="ORF">CLOBOL_04170</name>
</gene>
<accession>A8RUZ9</accession>
<protein>
    <submittedName>
        <fullName evidence="2">Uncharacterized protein</fullName>
    </submittedName>
</protein>
<evidence type="ECO:0000256" key="1">
    <source>
        <dbReference type="SAM" id="MobiDB-lite"/>
    </source>
</evidence>
<sequence length="47" mass="5022">MAGTGDGLGKGRNAEEEAFRVHAPSGHMVKSRMTVIRVDGELPKNVD</sequence>
<dbReference type="EMBL" id="ABCC02000033">
    <property type="protein sequence ID" value="EDP15999.1"/>
    <property type="molecule type" value="Genomic_DNA"/>
</dbReference>
<dbReference type="HOGENOM" id="CLU_3166386_0_0_9"/>
<reference evidence="2 3" key="2">
    <citation type="submission" date="2007-09" db="EMBL/GenBank/DDBJ databases">
        <title>Draft genome sequence of Clostridium bolteae (ATCC BAA-613).</title>
        <authorList>
            <person name="Sudarsanam P."/>
            <person name="Ley R."/>
            <person name="Guruge J."/>
            <person name="Turnbaugh P.J."/>
            <person name="Mahowald M."/>
            <person name="Liep D."/>
            <person name="Gordon J."/>
        </authorList>
    </citation>
    <scope>NUCLEOTIDE SEQUENCE [LARGE SCALE GENOMIC DNA]</scope>
    <source>
        <strain evidence="3">ATCC BAA-613 / DSM 15670 / CCUG 46953 / JCM 12243 / WAL 16351</strain>
    </source>
</reference>
<name>A8RUZ9_ENTBW</name>
<feature type="region of interest" description="Disordered" evidence="1">
    <location>
        <begin position="1"/>
        <end position="25"/>
    </location>
</feature>